<comment type="caution">
    <text evidence="2">The sequence shown here is derived from an EMBL/GenBank/DDBJ whole genome shotgun (WGS) entry which is preliminary data.</text>
</comment>
<name>A0A4R3L825_9GAMM</name>
<dbReference type="Proteomes" id="UP000294599">
    <property type="component" value="Unassembled WGS sequence"/>
</dbReference>
<keyword evidence="3" id="KW-1185">Reference proteome</keyword>
<dbReference type="Gene3D" id="2.40.160.20">
    <property type="match status" value="1"/>
</dbReference>
<evidence type="ECO:0000256" key="1">
    <source>
        <dbReference type="SAM" id="SignalP"/>
    </source>
</evidence>
<dbReference type="RefSeq" id="WP_123521249.1">
    <property type="nucleotide sequence ID" value="NZ_JBHLWF010000082.1"/>
</dbReference>
<protein>
    <submittedName>
        <fullName evidence="2">Outer membrane protein with beta-barrel domain</fullName>
    </submittedName>
</protein>
<feature type="signal peptide" evidence="1">
    <location>
        <begin position="1"/>
        <end position="20"/>
    </location>
</feature>
<evidence type="ECO:0000313" key="2">
    <source>
        <dbReference type="EMBL" id="TCS95150.1"/>
    </source>
</evidence>
<dbReference type="SUPFAM" id="SSF56925">
    <property type="entry name" value="OMPA-like"/>
    <property type="match status" value="1"/>
</dbReference>
<dbReference type="InterPro" id="IPR011250">
    <property type="entry name" value="OMP/PagP_B-barrel"/>
</dbReference>
<sequence length="233" mass="25138">MKKLILPALLAAIAAPAAFAQSVDNYRPDLRSGDGHWFLSGNAGRTDGGTADTFGSGDFNLFHSANGRRTGYGLATGYRWKVGPSWGLGIEGGYTDLGNITISNAFDAEPVNERESENALRGWHVGANARFHVMPAWYIGMRGGYFRASDNNADYYNSVGQSLGLESGGRDGRNSWYGGLGTGWNATDRFSIGVHYDYFRARSGELRDPATGIEFDGPKRSTALVSLTGEVTF</sequence>
<dbReference type="AlphaFoldDB" id="A0A4R3L825"/>
<dbReference type="EMBL" id="SMAF01000020">
    <property type="protein sequence ID" value="TCS95150.1"/>
    <property type="molecule type" value="Genomic_DNA"/>
</dbReference>
<reference evidence="2 3" key="1">
    <citation type="submission" date="2019-03" db="EMBL/GenBank/DDBJ databases">
        <title>Genomic Encyclopedia of Type Strains, Phase IV (KMG-IV): sequencing the most valuable type-strain genomes for metagenomic binning, comparative biology and taxonomic classification.</title>
        <authorList>
            <person name="Goeker M."/>
        </authorList>
    </citation>
    <scope>NUCLEOTIDE SEQUENCE [LARGE SCALE GENOMIC DNA]</scope>
    <source>
        <strain evidence="2 3">DSM 21944</strain>
    </source>
</reference>
<dbReference type="OrthoDB" id="5735897at2"/>
<evidence type="ECO:0000313" key="3">
    <source>
        <dbReference type="Proteomes" id="UP000294599"/>
    </source>
</evidence>
<gene>
    <name evidence="2" type="ORF">EDC25_12039</name>
</gene>
<keyword evidence="1" id="KW-0732">Signal</keyword>
<feature type="chain" id="PRO_5030099249" evidence="1">
    <location>
        <begin position="21"/>
        <end position="233"/>
    </location>
</feature>
<organism evidence="2 3">
    <name type="scientific">Pseudofulvimonas gallinarii</name>
    <dbReference type="NCBI Taxonomy" id="634155"/>
    <lineage>
        <taxon>Bacteria</taxon>
        <taxon>Pseudomonadati</taxon>
        <taxon>Pseudomonadota</taxon>
        <taxon>Gammaproteobacteria</taxon>
        <taxon>Lysobacterales</taxon>
        <taxon>Rhodanobacteraceae</taxon>
        <taxon>Pseudofulvimonas</taxon>
    </lineage>
</organism>
<accession>A0A4R3L825</accession>
<proteinExistence type="predicted"/>